<evidence type="ECO:0000256" key="7">
    <source>
        <dbReference type="HAMAP-Rule" id="MF_00265"/>
    </source>
</evidence>
<feature type="domain" description="PIN" evidence="8">
    <location>
        <begin position="3"/>
        <end position="118"/>
    </location>
</feature>
<proteinExistence type="inferred from homology"/>
<dbReference type="GO" id="GO:0000287">
    <property type="term" value="F:magnesium ion binding"/>
    <property type="evidence" value="ECO:0007669"/>
    <property type="project" value="UniProtKB-UniRule"/>
</dbReference>
<feature type="binding site" evidence="7">
    <location>
        <position position="5"/>
    </location>
    <ligand>
        <name>Mg(2+)</name>
        <dbReference type="ChEBI" id="CHEBI:18420"/>
    </ligand>
</feature>
<evidence type="ECO:0000256" key="6">
    <source>
        <dbReference type="ARBA" id="ARBA00022842"/>
    </source>
</evidence>
<protein>
    <recommendedName>
        <fullName evidence="7">Ribonuclease VapC</fullName>
        <shortName evidence="7">RNase VapC</shortName>
        <ecNumber evidence="7">3.1.-.-</ecNumber>
    </recommendedName>
    <alternativeName>
        <fullName evidence="7">Toxin VapC</fullName>
    </alternativeName>
</protein>
<evidence type="ECO:0000256" key="2">
    <source>
        <dbReference type="ARBA" id="ARBA00022649"/>
    </source>
</evidence>
<evidence type="ECO:0000256" key="5">
    <source>
        <dbReference type="ARBA" id="ARBA00022801"/>
    </source>
</evidence>
<keyword evidence="6 7" id="KW-0460">Magnesium</keyword>
<dbReference type="GO" id="GO:0016787">
    <property type="term" value="F:hydrolase activity"/>
    <property type="evidence" value="ECO:0007669"/>
    <property type="project" value="UniProtKB-KW"/>
</dbReference>
<dbReference type="Pfam" id="PF01850">
    <property type="entry name" value="PIN"/>
    <property type="match status" value="1"/>
</dbReference>
<dbReference type="InterPro" id="IPR002716">
    <property type="entry name" value="PIN_dom"/>
</dbReference>
<reference evidence="9 10" key="1">
    <citation type="submission" date="2016-01" db="EMBL/GenBank/DDBJ databases">
        <title>The new phylogeny of the genus Mycobacterium.</title>
        <authorList>
            <person name="Tarcisio F."/>
            <person name="Conor M."/>
            <person name="Antonella G."/>
            <person name="Elisabetta G."/>
            <person name="Giulia F.S."/>
            <person name="Sara T."/>
            <person name="Anna F."/>
            <person name="Clotilde B."/>
            <person name="Roberto B."/>
            <person name="Veronica D.S."/>
            <person name="Fabio R."/>
            <person name="Monica P."/>
            <person name="Olivier J."/>
            <person name="Enrico T."/>
            <person name="Nicola S."/>
        </authorList>
    </citation>
    <scope>NUCLEOTIDE SEQUENCE [LARGE SCALE GENOMIC DNA]</scope>
    <source>
        <strain evidence="9 10">DSM 43505</strain>
    </source>
</reference>
<dbReference type="CDD" id="cd18692">
    <property type="entry name" value="PIN_VapC-like"/>
    <property type="match status" value="1"/>
</dbReference>
<evidence type="ECO:0000259" key="8">
    <source>
        <dbReference type="Pfam" id="PF01850"/>
    </source>
</evidence>
<evidence type="ECO:0000313" key="9">
    <source>
        <dbReference type="EMBL" id="ORV65357.1"/>
    </source>
</evidence>
<organism evidence="9 10">
    <name type="scientific">Mycobacterium gastri</name>
    <dbReference type="NCBI Taxonomy" id="1777"/>
    <lineage>
        <taxon>Bacteria</taxon>
        <taxon>Bacillati</taxon>
        <taxon>Actinomycetota</taxon>
        <taxon>Actinomycetes</taxon>
        <taxon>Mycobacteriales</taxon>
        <taxon>Mycobacteriaceae</taxon>
        <taxon>Mycobacterium</taxon>
    </lineage>
</organism>
<dbReference type="GO" id="GO:0004540">
    <property type="term" value="F:RNA nuclease activity"/>
    <property type="evidence" value="ECO:0007669"/>
    <property type="project" value="InterPro"/>
</dbReference>
<dbReference type="STRING" id="1777.AWC07_13495"/>
<dbReference type="RefSeq" id="WP_036417700.1">
    <property type="nucleotide sequence ID" value="NZ_LQOX01000124.1"/>
</dbReference>
<dbReference type="Proteomes" id="UP000193738">
    <property type="component" value="Unassembled WGS sequence"/>
</dbReference>
<sequence length="138" mass="15516">MRFIDTNVLLYAISRDRQEREKGRRANEILAGRDLAVSVQVLQEFYVQATRSSRADPLTHEQAVGLVESFMRFPVAPITAELMLAAFATCRRFRLSYWDAAVLEAARSLGCDVVLSEDLSADEDYAGVRIVNPFATKE</sequence>
<dbReference type="Gene3D" id="3.40.50.1010">
    <property type="entry name" value="5'-nuclease"/>
    <property type="match status" value="1"/>
</dbReference>
<comment type="similarity">
    <text evidence="7">Belongs to the PINc/VapC protein family.</text>
</comment>
<evidence type="ECO:0000256" key="1">
    <source>
        <dbReference type="ARBA" id="ARBA00001946"/>
    </source>
</evidence>
<comment type="cofactor">
    <cofactor evidence="1 7">
        <name>Mg(2+)</name>
        <dbReference type="ChEBI" id="CHEBI:18420"/>
    </cofactor>
</comment>
<keyword evidence="2 7" id="KW-1277">Toxin-antitoxin system</keyword>
<dbReference type="HAMAP" id="MF_00265">
    <property type="entry name" value="VapC_Nob1"/>
    <property type="match status" value="1"/>
</dbReference>
<dbReference type="InterPro" id="IPR029060">
    <property type="entry name" value="PIN-like_dom_sf"/>
</dbReference>
<name>A0A1X1V8G1_MYCGS</name>
<dbReference type="EMBL" id="LQOX01000124">
    <property type="protein sequence ID" value="ORV65357.1"/>
    <property type="molecule type" value="Genomic_DNA"/>
</dbReference>
<dbReference type="SUPFAM" id="SSF88723">
    <property type="entry name" value="PIN domain-like"/>
    <property type="match status" value="1"/>
</dbReference>
<evidence type="ECO:0000256" key="4">
    <source>
        <dbReference type="ARBA" id="ARBA00022723"/>
    </source>
</evidence>
<keyword evidence="5 7" id="KW-0378">Hydrolase</keyword>
<dbReference type="InterPro" id="IPR022907">
    <property type="entry name" value="VapC_family"/>
</dbReference>
<keyword evidence="4 7" id="KW-0479">Metal-binding</keyword>
<keyword evidence="3 7" id="KW-0540">Nuclease</keyword>
<feature type="binding site" evidence="7">
    <location>
        <position position="99"/>
    </location>
    <ligand>
        <name>Mg(2+)</name>
        <dbReference type="ChEBI" id="CHEBI:18420"/>
    </ligand>
</feature>
<comment type="function">
    <text evidence="7">Toxic component of a toxin-antitoxin (TA) system. An RNase.</text>
</comment>
<comment type="caution">
    <text evidence="9">The sequence shown here is derived from an EMBL/GenBank/DDBJ whole genome shotgun (WGS) entry which is preliminary data.</text>
</comment>
<evidence type="ECO:0000313" key="10">
    <source>
        <dbReference type="Proteomes" id="UP000193738"/>
    </source>
</evidence>
<dbReference type="EC" id="3.1.-.-" evidence="7"/>
<dbReference type="GO" id="GO:0090729">
    <property type="term" value="F:toxin activity"/>
    <property type="evidence" value="ECO:0007669"/>
    <property type="project" value="UniProtKB-KW"/>
</dbReference>
<gene>
    <name evidence="7" type="primary">vapC</name>
    <name evidence="9" type="ORF">AWC07_13495</name>
</gene>
<accession>A0A1X1V8G1</accession>
<evidence type="ECO:0000256" key="3">
    <source>
        <dbReference type="ARBA" id="ARBA00022722"/>
    </source>
</evidence>
<keyword evidence="7" id="KW-0800">Toxin</keyword>
<keyword evidence="10" id="KW-1185">Reference proteome</keyword>
<dbReference type="AlphaFoldDB" id="A0A1X1V8G1"/>